<reference evidence="2" key="1">
    <citation type="submission" date="2014-11" db="EMBL/GenBank/DDBJ databases">
        <authorList>
            <person name="Amaro Gonzalez C."/>
        </authorList>
    </citation>
    <scope>NUCLEOTIDE SEQUENCE</scope>
</reference>
<dbReference type="AlphaFoldDB" id="A0A0E9WHY4"/>
<reference evidence="2" key="2">
    <citation type="journal article" date="2015" name="Fish Shellfish Immunol.">
        <title>Early steps in the European eel (Anguilla anguilla)-Vibrio vulnificus interaction in the gills: Role of the RtxA13 toxin.</title>
        <authorList>
            <person name="Callol A."/>
            <person name="Pajuelo D."/>
            <person name="Ebbesson L."/>
            <person name="Teles M."/>
            <person name="MacKenzie S."/>
            <person name="Amaro C."/>
        </authorList>
    </citation>
    <scope>NUCLEOTIDE SEQUENCE</scope>
</reference>
<protein>
    <submittedName>
        <fullName evidence="2">Uncharacterized protein</fullName>
    </submittedName>
</protein>
<keyword evidence="1" id="KW-0732">Signal</keyword>
<dbReference type="EMBL" id="GBXM01018573">
    <property type="protein sequence ID" value="JAH90004.1"/>
    <property type="molecule type" value="Transcribed_RNA"/>
</dbReference>
<accession>A0A0E9WHY4</accession>
<evidence type="ECO:0000256" key="1">
    <source>
        <dbReference type="SAM" id="SignalP"/>
    </source>
</evidence>
<organism evidence="2">
    <name type="scientific">Anguilla anguilla</name>
    <name type="common">European freshwater eel</name>
    <name type="synonym">Muraena anguilla</name>
    <dbReference type="NCBI Taxonomy" id="7936"/>
    <lineage>
        <taxon>Eukaryota</taxon>
        <taxon>Metazoa</taxon>
        <taxon>Chordata</taxon>
        <taxon>Craniata</taxon>
        <taxon>Vertebrata</taxon>
        <taxon>Euteleostomi</taxon>
        <taxon>Actinopterygii</taxon>
        <taxon>Neopterygii</taxon>
        <taxon>Teleostei</taxon>
        <taxon>Anguilliformes</taxon>
        <taxon>Anguillidae</taxon>
        <taxon>Anguilla</taxon>
    </lineage>
</organism>
<evidence type="ECO:0000313" key="2">
    <source>
        <dbReference type="EMBL" id="JAH90004.1"/>
    </source>
</evidence>
<feature type="chain" id="PRO_5002434326" evidence="1">
    <location>
        <begin position="20"/>
        <end position="53"/>
    </location>
</feature>
<sequence length="53" mass="6361">MMMIITMTTIMMRVQSAHSYSWNRPRDMSSGNTKKNILNYCFWSAWSFCERNC</sequence>
<proteinExistence type="predicted"/>
<feature type="signal peptide" evidence="1">
    <location>
        <begin position="1"/>
        <end position="19"/>
    </location>
</feature>
<name>A0A0E9WHY4_ANGAN</name>